<protein>
    <recommendedName>
        <fullName evidence="4">BRCT domain-containing protein</fullName>
    </recommendedName>
</protein>
<evidence type="ECO:0000313" key="2">
    <source>
        <dbReference type="EMBL" id="KAI8039624.1"/>
    </source>
</evidence>
<organism evidence="2 3">
    <name type="scientific">Drosophila gunungcola</name>
    <name type="common">fruit fly</name>
    <dbReference type="NCBI Taxonomy" id="103775"/>
    <lineage>
        <taxon>Eukaryota</taxon>
        <taxon>Metazoa</taxon>
        <taxon>Ecdysozoa</taxon>
        <taxon>Arthropoda</taxon>
        <taxon>Hexapoda</taxon>
        <taxon>Insecta</taxon>
        <taxon>Pterygota</taxon>
        <taxon>Neoptera</taxon>
        <taxon>Endopterygota</taxon>
        <taxon>Diptera</taxon>
        <taxon>Brachycera</taxon>
        <taxon>Muscomorpha</taxon>
        <taxon>Ephydroidea</taxon>
        <taxon>Drosophilidae</taxon>
        <taxon>Drosophila</taxon>
        <taxon>Sophophora</taxon>
    </lineage>
</organism>
<feature type="region of interest" description="Disordered" evidence="1">
    <location>
        <begin position="87"/>
        <end position="117"/>
    </location>
</feature>
<comment type="caution">
    <text evidence="2">The sequence shown here is derived from an EMBL/GenBank/DDBJ whole genome shotgun (WGS) entry which is preliminary data.</text>
</comment>
<evidence type="ECO:0000256" key="1">
    <source>
        <dbReference type="SAM" id="MobiDB-lite"/>
    </source>
</evidence>
<reference evidence="2" key="1">
    <citation type="journal article" date="2023" name="Genome Biol. Evol.">
        <title>Long-read-based Genome Assembly of Drosophila gunungcola Reveals Fewer Chemosensory Genes in Flower-breeding Species.</title>
        <authorList>
            <person name="Negi A."/>
            <person name="Liao B.Y."/>
            <person name="Yeh S.D."/>
        </authorList>
    </citation>
    <scope>NUCLEOTIDE SEQUENCE</scope>
    <source>
        <strain evidence="2">Sukarami</strain>
    </source>
</reference>
<gene>
    <name evidence="2" type="ORF">M5D96_007044</name>
</gene>
<sequence length="117" mass="13759">MEPFYVSSLCRPVQFNNMKELLLLGGATLTENRFKAKYVIGDKRRAEDERVYLDPYWVLDSITNMQIQRFGKYLMKSAIVSAEGIRYEDPRERDEEAQTQTQGRHHDYIDPPLVLDK</sequence>
<dbReference type="InterPro" id="IPR036420">
    <property type="entry name" value="BRCT_dom_sf"/>
</dbReference>
<dbReference type="Gene3D" id="3.40.50.10190">
    <property type="entry name" value="BRCT domain"/>
    <property type="match status" value="1"/>
</dbReference>
<proteinExistence type="predicted"/>
<dbReference type="Proteomes" id="UP001059596">
    <property type="component" value="Unassembled WGS sequence"/>
</dbReference>
<dbReference type="AlphaFoldDB" id="A0A9P9YMB9"/>
<feature type="compositionally biased region" description="Basic and acidic residues" evidence="1">
    <location>
        <begin position="87"/>
        <end position="96"/>
    </location>
</feature>
<accession>A0A9P9YMB9</accession>
<name>A0A9P9YMB9_9MUSC</name>
<dbReference type="SUPFAM" id="SSF52113">
    <property type="entry name" value="BRCT domain"/>
    <property type="match status" value="1"/>
</dbReference>
<keyword evidence="3" id="KW-1185">Reference proteome</keyword>
<dbReference type="EMBL" id="JAMKOV010000005">
    <property type="protein sequence ID" value="KAI8039624.1"/>
    <property type="molecule type" value="Genomic_DNA"/>
</dbReference>
<feature type="compositionally biased region" description="Basic and acidic residues" evidence="1">
    <location>
        <begin position="104"/>
        <end position="117"/>
    </location>
</feature>
<evidence type="ECO:0000313" key="3">
    <source>
        <dbReference type="Proteomes" id="UP001059596"/>
    </source>
</evidence>
<evidence type="ECO:0008006" key="4">
    <source>
        <dbReference type="Google" id="ProtNLM"/>
    </source>
</evidence>